<dbReference type="GO" id="GO:0006508">
    <property type="term" value="P:proteolysis"/>
    <property type="evidence" value="ECO:0007669"/>
    <property type="project" value="UniProtKB-KW"/>
</dbReference>
<dbReference type="AlphaFoldDB" id="A0A1M6IJ55"/>
<dbReference type="Gene3D" id="2.30.250.10">
    <property type="entry name" value="Aminopeptidase i, Domain 2"/>
    <property type="match status" value="1"/>
</dbReference>
<evidence type="ECO:0000256" key="7">
    <source>
        <dbReference type="ARBA" id="ARBA00022833"/>
    </source>
</evidence>
<keyword evidence="7 9" id="KW-0862">Zinc</keyword>
<keyword evidence="5 9" id="KW-0479">Metal-binding</keyword>
<comment type="similarity">
    <text evidence="2 9">Belongs to the peptidase M18 family.</text>
</comment>
<dbReference type="RefSeq" id="WP_072918215.1">
    <property type="nucleotide sequence ID" value="NZ_FQYQ01000018.1"/>
</dbReference>
<comment type="cofactor">
    <cofactor evidence="1 10">
        <name>Zn(2+)</name>
        <dbReference type="ChEBI" id="CHEBI:29105"/>
    </cofactor>
</comment>
<dbReference type="CDD" id="cd05658">
    <property type="entry name" value="M18_DAP"/>
    <property type="match status" value="1"/>
</dbReference>
<dbReference type="PRINTS" id="PR00932">
    <property type="entry name" value="AMINO1PTASE"/>
</dbReference>
<name>A0A1M6IJ55_PSEXY</name>
<evidence type="ECO:0000256" key="9">
    <source>
        <dbReference type="RuleBase" id="RU004386"/>
    </source>
</evidence>
<dbReference type="Gene3D" id="3.40.630.10">
    <property type="entry name" value="Zn peptidases"/>
    <property type="match status" value="1"/>
</dbReference>
<evidence type="ECO:0000313" key="12">
    <source>
        <dbReference type="Proteomes" id="UP000184185"/>
    </source>
</evidence>
<gene>
    <name evidence="11" type="ORF">SAMN02745725_02328</name>
</gene>
<keyword evidence="8 9" id="KW-0482">Metalloprotease</keyword>
<dbReference type="GO" id="GO:0008270">
    <property type="term" value="F:zinc ion binding"/>
    <property type="evidence" value="ECO:0007669"/>
    <property type="project" value="InterPro"/>
</dbReference>
<evidence type="ECO:0000256" key="5">
    <source>
        <dbReference type="ARBA" id="ARBA00022723"/>
    </source>
</evidence>
<dbReference type="EC" id="3.4.11.-" evidence="10"/>
<dbReference type="SUPFAM" id="SSF53187">
    <property type="entry name" value="Zn-dependent exopeptidases"/>
    <property type="match status" value="1"/>
</dbReference>
<keyword evidence="6 9" id="KW-0378">Hydrolase</keyword>
<keyword evidence="12" id="KW-1185">Reference proteome</keyword>
<reference evidence="11 12" key="1">
    <citation type="submission" date="2016-11" db="EMBL/GenBank/DDBJ databases">
        <authorList>
            <person name="Jaros S."/>
            <person name="Januszkiewicz K."/>
            <person name="Wedrychowicz H."/>
        </authorList>
    </citation>
    <scope>NUCLEOTIDE SEQUENCE [LARGE SCALE GENOMIC DNA]</scope>
    <source>
        <strain evidence="11 12">DSM 14809</strain>
    </source>
</reference>
<dbReference type="EMBL" id="FQYQ01000018">
    <property type="protein sequence ID" value="SHJ34512.1"/>
    <property type="molecule type" value="Genomic_DNA"/>
</dbReference>
<evidence type="ECO:0000256" key="1">
    <source>
        <dbReference type="ARBA" id="ARBA00001947"/>
    </source>
</evidence>
<evidence type="ECO:0000256" key="10">
    <source>
        <dbReference type="RuleBase" id="RU004387"/>
    </source>
</evidence>
<dbReference type="InterPro" id="IPR001948">
    <property type="entry name" value="Peptidase_M18"/>
</dbReference>
<keyword evidence="3 9" id="KW-0031">Aminopeptidase</keyword>
<dbReference type="Proteomes" id="UP000184185">
    <property type="component" value="Unassembled WGS sequence"/>
</dbReference>
<dbReference type="InterPro" id="IPR023358">
    <property type="entry name" value="Peptidase_M18_dom2"/>
</dbReference>
<dbReference type="PANTHER" id="PTHR28570">
    <property type="entry name" value="ASPARTYL AMINOPEPTIDASE"/>
    <property type="match status" value="1"/>
</dbReference>
<keyword evidence="4 9" id="KW-0645">Protease</keyword>
<dbReference type="GO" id="GO:0005737">
    <property type="term" value="C:cytoplasm"/>
    <property type="evidence" value="ECO:0007669"/>
    <property type="project" value="UniProtKB-ARBA"/>
</dbReference>
<evidence type="ECO:0000256" key="6">
    <source>
        <dbReference type="ARBA" id="ARBA00022801"/>
    </source>
</evidence>
<evidence type="ECO:0000313" key="11">
    <source>
        <dbReference type="EMBL" id="SHJ34512.1"/>
    </source>
</evidence>
<dbReference type="Pfam" id="PF02127">
    <property type="entry name" value="Peptidase_M18"/>
    <property type="match status" value="1"/>
</dbReference>
<sequence length="435" mass="48404">MNKTVKGLFDFIEKSPSQFHVVANQRQVFLDAGFEELTEASSWDLKLGGNYFVTRNGSSILAFRMPKKEYKSFMIMASHTDSPTFRIKEMPEMKEGHYVKLNTERYGGMLMAPWFDRPLSIAGRAIVRTDAGKIETKLVNLDRDLCMLPSLAIHMNREANDGYKYNAQKDLLPLISMDEKFNLKDMVAESLGVKAEDIVGSDLFLYNRDAGRVWGAKDEFISIGRLDDLQCSYSSMMGIVNAKNSDSAVELHVTFDNEEVGSGTKQGADSTFLYDTLVRINEAMNGNNSKLLETIANSFMVSADNAHALHPNYAEKSDPTNKVYMNEGVVIKFNANQKYMTDGLAFGIFTEICKKAKVPFQTFVNRSDVAGGSTLGNISNAHVSINGVDIGLAQLAMHSPFETAGVKDTEYLLKIAIKFYETVIESTAVDSYTLK</sequence>
<dbReference type="STRING" id="185007.SAMN02910350_00360"/>
<proteinExistence type="inferred from homology"/>
<dbReference type="GO" id="GO:0004177">
    <property type="term" value="F:aminopeptidase activity"/>
    <property type="evidence" value="ECO:0007669"/>
    <property type="project" value="UniProtKB-KW"/>
</dbReference>
<accession>A0A1M6IJ55</accession>
<evidence type="ECO:0000256" key="4">
    <source>
        <dbReference type="ARBA" id="ARBA00022670"/>
    </source>
</evidence>
<dbReference type="PANTHER" id="PTHR28570:SF3">
    <property type="entry name" value="ASPARTYL AMINOPEPTIDASE"/>
    <property type="match status" value="1"/>
</dbReference>
<protein>
    <recommendedName>
        <fullName evidence="10">M18 family aminopeptidase</fullName>
        <ecNumber evidence="10">3.4.11.-</ecNumber>
    </recommendedName>
</protein>
<evidence type="ECO:0000256" key="3">
    <source>
        <dbReference type="ARBA" id="ARBA00022438"/>
    </source>
</evidence>
<dbReference type="GO" id="GO:0008237">
    <property type="term" value="F:metallopeptidase activity"/>
    <property type="evidence" value="ECO:0007669"/>
    <property type="project" value="UniProtKB-KW"/>
</dbReference>
<evidence type="ECO:0000256" key="8">
    <source>
        <dbReference type="ARBA" id="ARBA00023049"/>
    </source>
</evidence>
<dbReference type="NCBIfam" id="NF002759">
    <property type="entry name" value="PRK02813.1"/>
    <property type="match status" value="1"/>
</dbReference>
<dbReference type="SUPFAM" id="SSF101821">
    <property type="entry name" value="Aminopeptidase/glucanase lid domain"/>
    <property type="match status" value="1"/>
</dbReference>
<evidence type="ECO:0000256" key="2">
    <source>
        <dbReference type="ARBA" id="ARBA00008290"/>
    </source>
</evidence>
<organism evidence="11 12">
    <name type="scientific">Pseudobutyrivibrio xylanivorans DSM 14809</name>
    <dbReference type="NCBI Taxonomy" id="1123012"/>
    <lineage>
        <taxon>Bacteria</taxon>
        <taxon>Bacillati</taxon>
        <taxon>Bacillota</taxon>
        <taxon>Clostridia</taxon>
        <taxon>Lachnospirales</taxon>
        <taxon>Lachnospiraceae</taxon>
        <taxon>Pseudobutyrivibrio</taxon>
    </lineage>
</organism>